<dbReference type="Pfam" id="PF15733">
    <property type="entry name" value="DUF4682"/>
    <property type="match status" value="1"/>
</dbReference>
<dbReference type="PANTHER" id="PTHR13399">
    <property type="entry name" value="TRANSLOCON-ASSOCIATED PROTEIN TRAP , GAMMA SUBUNIT"/>
    <property type="match status" value="1"/>
</dbReference>
<evidence type="ECO:0000259" key="3">
    <source>
        <dbReference type="PROSITE" id="PS50086"/>
    </source>
</evidence>
<feature type="compositionally biased region" description="Polar residues" evidence="2">
    <location>
        <begin position="794"/>
        <end position="809"/>
    </location>
</feature>
<feature type="compositionally biased region" description="Low complexity" evidence="2">
    <location>
        <begin position="504"/>
        <end position="515"/>
    </location>
</feature>
<feature type="compositionally biased region" description="Polar residues" evidence="2">
    <location>
        <begin position="1034"/>
        <end position="1048"/>
    </location>
</feature>
<feature type="compositionally biased region" description="Polar residues" evidence="2">
    <location>
        <begin position="1011"/>
        <end position="1021"/>
    </location>
</feature>
<feature type="compositionally biased region" description="Low complexity" evidence="2">
    <location>
        <begin position="948"/>
        <end position="961"/>
    </location>
</feature>
<feature type="compositionally biased region" description="Polar residues" evidence="2">
    <location>
        <begin position="534"/>
        <end position="549"/>
    </location>
</feature>
<organism evidence="4">
    <name type="scientific">Ixodes ricinus</name>
    <name type="common">Common tick</name>
    <name type="synonym">Acarus ricinus</name>
    <dbReference type="NCBI Taxonomy" id="34613"/>
    <lineage>
        <taxon>Eukaryota</taxon>
        <taxon>Metazoa</taxon>
        <taxon>Ecdysozoa</taxon>
        <taxon>Arthropoda</taxon>
        <taxon>Chelicerata</taxon>
        <taxon>Arachnida</taxon>
        <taxon>Acari</taxon>
        <taxon>Parasitiformes</taxon>
        <taxon>Ixodida</taxon>
        <taxon>Ixodoidea</taxon>
        <taxon>Ixodidae</taxon>
        <taxon>Ixodinae</taxon>
        <taxon>Ixodes</taxon>
    </lineage>
</organism>
<dbReference type="PROSITE" id="PS50086">
    <property type="entry name" value="TBC_RABGAP"/>
    <property type="match status" value="1"/>
</dbReference>
<dbReference type="EMBL" id="GEGO01002955">
    <property type="protein sequence ID" value="JAR92449.1"/>
    <property type="molecule type" value="Transcribed_RNA"/>
</dbReference>
<feature type="region of interest" description="Disordered" evidence="2">
    <location>
        <begin position="781"/>
        <end position="895"/>
    </location>
</feature>
<feature type="compositionally biased region" description="Polar residues" evidence="2">
    <location>
        <begin position="1155"/>
        <end position="1182"/>
    </location>
</feature>
<feature type="compositionally biased region" description="Polar residues" evidence="2">
    <location>
        <begin position="669"/>
        <end position="680"/>
    </location>
</feature>
<dbReference type="GO" id="GO:0005783">
    <property type="term" value="C:endoplasmic reticulum"/>
    <property type="evidence" value="ECO:0007669"/>
    <property type="project" value="TreeGrafter"/>
</dbReference>
<dbReference type="FunFam" id="1.10.8.270:FF:000009">
    <property type="entry name" value="TBC1 domain family member 30"/>
    <property type="match status" value="1"/>
</dbReference>
<feature type="compositionally biased region" description="Polar residues" evidence="2">
    <location>
        <begin position="1068"/>
        <end position="1085"/>
    </location>
</feature>
<feature type="region of interest" description="Disordered" evidence="2">
    <location>
        <begin position="1129"/>
        <end position="1231"/>
    </location>
</feature>
<dbReference type="InterPro" id="IPR035969">
    <property type="entry name" value="Rab-GAP_TBC_sf"/>
</dbReference>
<feature type="compositionally biased region" description="Low complexity" evidence="2">
    <location>
        <begin position="566"/>
        <end position="575"/>
    </location>
</feature>
<evidence type="ECO:0000313" key="4">
    <source>
        <dbReference type="EMBL" id="JAR92449.1"/>
    </source>
</evidence>
<feature type="domain" description="Rab-GAP TBC" evidence="3">
    <location>
        <begin position="12"/>
        <end position="221"/>
    </location>
</feature>
<sequence>DAMKMVARLPEGIPKDFRKKLWLTLAERYVASRKLDWESTQRVCFNERCNPDDHNLGVQIVKDLHRTGCSLFSGELAEQNQALLKRVLLAYARWNKSVGYCQGFNLLAAFVLEVVDWCDRNALKMMIFLVEGVLPEGYFANHLRGLSVDMAVFRDLLRLRLSALARHLDDLQMGAGESSSGTSYEPPLTNVFTMQWFLTLFTTCLPKATVLRVWDLILLEGNEVLLRTALAIWDGLADRIMSVNSADEFYSIMGVLTREMVEFGLMDANELVKTICTMAPFPFPQLTELRDRYTYNIRPLPSSSLPRHGLRLFFGDDDDNDADSDHQVVVAAAWCISNAFLVNKNRGQGNTQATSPNPIDPSRMTLDISTLKRQYSKLRQRQKQAHIILTGSLQGPPALHPPRAPPVVPVNHLLAGQKPIVRKSRPPPPTLAVPTARAPRVKVTPSAGETLSWEQAKKLRASDVDDSSSYDSSSTELCDDFHSVRSSSPEEVSKGGQASPLPQEPSWEEQGGSSSSDEDENWSKRPKRHDDSSNVDAVSNRESSGTSNLAHGESPEKTPGMSLNNTPSRSPTKSSSRTHTKQLRKVSSLSTSEPKGRNVEFGDLHTSSQGPSPISGLPVDDADSDKQDEETDTDDCQKSLSSEEGFCKTALEGRLQPPRDGTERAGVKTRSSNSRENSYKTLPDKPISNTSKQSSVTLSGESSSKSSREQNEATSSGAKQDAVPKKDTQAMSAAPPQDLPSQKRDNPTETKGNSRTLSEDEFKRLSLKYSQTALLERQALRSLSKVSSRASSEELASQRSSFNSDQSTSEESERKSSGEMPRRWSPKRSNRANRMATEEAGQRPFEKHEAHQTVSRNDQLPEQDAGCRPSLQDHHRKWPDNSDSRNTSEDVSWRSVDADVQLSSLTSVSEDAHLCGDSSVVQAEQDDEAIPIAASRESLNGKLHRYDSSTSEDSSSMLSDSKQIPSFMSDSLTKQEKPPLSEAEFQRLHAKFSRSISSGSETKPSMKRSQRSYFRNGNRVSSGDLKAASYEEGPTTTPLGTNSETTTAENSGEGSMSEELSERKRSPARTSSDTTPGGSPVDNSRSPASPATSSATSAPSSPLKSPTKSTPKFDAAKFLESLVYGTSTVKMDGSANDQSDGRHPPARPQMPAARSMSSDASIVNSSQSTALKSSRNSANHSGSMDGAATMPAWFRRQRVSSGDLGGLGSPPGSPRRSMGESFNPFPTVRRPSLTSYASEVGIKLGLYSSHDKAPMASASNGSKSSSVKR</sequence>
<proteinExistence type="predicted"/>
<dbReference type="AlphaFoldDB" id="A0A147BNV7"/>
<feature type="compositionally biased region" description="Acidic residues" evidence="2">
    <location>
        <begin position="620"/>
        <end position="634"/>
    </location>
</feature>
<accession>A0A147BNV7</accession>
<feature type="compositionally biased region" description="Low complexity" evidence="2">
    <location>
        <begin position="694"/>
        <end position="705"/>
    </location>
</feature>
<feature type="compositionally biased region" description="Basic and acidic residues" evidence="2">
    <location>
        <begin position="878"/>
        <end position="892"/>
    </location>
</feature>
<dbReference type="Gene3D" id="1.10.8.270">
    <property type="entry name" value="putative rabgap domain of human tbc1 domain family member 14 like domains"/>
    <property type="match status" value="1"/>
</dbReference>
<dbReference type="Gene3D" id="1.10.472.80">
    <property type="entry name" value="Ypt/Rab-GAP domain of gyp1p, domain 3"/>
    <property type="match status" value="1"/>
</dbReference>
<feature type="region of interest" description="Disordered" evidence="2">
    <location>
        <begin position="418"/>
        <end position="762"/>
    </location>
</feature>
<feature type="compositionally biased region" description="Basic and acidic residues" evidence="2">
    <location>
        <begin position="973"/>
        <end position="987"/>
    </location>
</feature>
<evidence type="ECO:0000256" key="2">
    <source>
        <dbReference type="SAM" id="MobiDB-lite"/>
    </source>
</evidence>
<feature type="compositionally biased region" description="Basic and acidic residues" evidence="2">
    <location>
        <begin position="594"/>
        <end position="603"/>
    </location>
</feature>
<dbReference type="PANTHER" id="PTHR13399:SF2">
    <property type="entry name" value="TRANSLOCON-ASSOCIATED PROTEIN SUBUNIT GAMMA"/>
    <property type="match status" value="1"/>
</dbReference>
<feature type="compositionally biased region" description="Low complexity" evidence="2">
    <location>
        <begin position="1086"/>
        <end position="1112"/>
    </location>
</feature>
<feature type="compositionally biased region" description="Basic and acidic residues" evidence="2">
    <location>
        <begin position="811"/>
        <end position="822"/>
    </location>
</feature>
<dbReference type="InterPro" id="IPR000195">
    <property type="entry name" value="Rab-GAP-TBC_dom"/>
</dbReference>
<dbReference type="Pfam" id="PF00566">
    <property type="entry name" value="RabGAP-TBC"/>
    <property type="match status" value="1"/>
</dbReference>
<dbReference type="FunFam" id="1.10.472.80:FF:000011">
    <property type="entry name" value="TBC1 domain family member 30"/>
    <property type="match status" value="1"/>
</dbReference>
<reference evidence="4" key="1">
    <citation type="journal article" date="2018" name="PLoS Negl. Trop. Dis.">
        <title>Sialome diversity of ticks revealed by RNAseq of single tick salivary glands.</title>
        <authorList>
            <person name="Perner J."/>
            <person name="Kropackova S."/>
            <person name="Kopacek P."/>
            <person name="Ribeiro J.M."/>
        </authorList>
    </citation>
    <scope>NUCLEOTIDE SEQUENCE</scope>
    <source>
        <strain evidence="4">Siblings of single egg batch collected in Ceske Budejovice</strain>
        <tissue evidence="4">Salivary glands</tissue>
    </source>
</reference>
<dbReference type="InterPro" id="IPR032738">
    <property type="entry name" value="Tbc1d30_C"/>
</dbReference>
<feature type="compositionally biased region" description="Low complexity" evidence="2">
    <location>
        <begin position="1257"/>
        <end position="1269"/>
    </location>
</feature>
<protein>
    <recommendedName>
        <fullName evidence="1">TBC1 domain family member 30</fullName>
    </recommendedName>
</protein>
<feature type="compositionally biased region" description="Low complexity" evidence="2">
    <location>
        <begin position="781"/>
        <end position="790"/>
    </location>
</feature>
<feature type="region of interest" description="Disordered" evidence="2">
    <location>
        <begin position="907"/>
        <end position="1114"/>
    </location>
</feature>
<name>A0A147BNV7_IXORI</name>
<dbReference type="SMART" id="SM00164">
    <property type="entry name" value="TBC"/>
    <property type="match status" value="1"/>
</dbReference>
<evidence type="ECO:0000256" key="1">
    <source>
        <dbReference type="ARBA" id="ARBA00067508"/>
    </source>
</evidence>
<feature type="compositionally biased region" description="Low complexity" evidence="2">
    <location>
        <begin position="1049"/>
        <end position="1058"/>
    </location>
</feature>
<feature type="compositionally biased region" description="Polar residues" evidence="2">
    <location>
        <begin position="994"/>
        <end position="1003"/>
    </location>
</feature>
<dbReference type="SUPFAM" id="SSF47923">
    <property type="entry name" value="Ypt/Rab-GAP domain of gyp1p"/>
    <property type="match status" value="2"/>
</dbReference>
<feature type="region of interest" description="Disordered" evidence="2">
    <location>
        <begin position="1247"/>
        <end position="1269"/>
    </location>
</feature>
<feature type="compositionally biased region" description="Basic and acidic residues" evidence="2">
    <location>
        <begin position="836"/>
        <end position="851"/>
    </location>
</feature>
<feature type="compositionally biased region" description="Polar residues" evidence="2">
    <location>
        <begin position="962"/>
        <end position="972"/>
    </location>
</feature>
<feature type="non-terminal residue" evidence="4">
    <location>
        <position position="1"/>
    </location>
</feature>